<reference evidence="2 3" key="1">
    <citation type="journal article" date="2018" name="Proc. Natl. Acad. Sci. U.S.A.">
        <title>Draft genome sequence of Camellia sinensis var. sinensis provides insights into the evolution of the tea genome and tea quality.</title>
        <authorList>
            <person name="Wei C."/>
            <person name="Yang H."/>
            <person name="Wang S."/>
            <person name="Zhao J."/>
            <person name="Liu C."/>
            <person name="Gao L."/>
            <person name="Xia E."/>
            <person name="Lu Y."/>
            <person name="Tai Y."/>
            <person name="She G."/>
            <person name="Sun J."/>
            <person name="Cao H."/>
            <person name="Tong W."/>
            <person name="Gao Q."/>
            <person name="Li Y."/>
            <person name="Deng W."/>
            <person name="Jiang X."/>
            <person name="Wang W."/>
            <person name="Chen Q."/>
            <person name="Zhang S."/>
            <person name="Li H."/>
            <person name="Wu J."/>
            <person name="Wang P."/>
            <person name="Li P."/>
            <person name="Shi C."/>
            <person name="Zheng F."/>
            <person name="Jian J."/>
            <person name="Huang B."/>
            <person name="Shan D."/>
            <person name="Shi M."/>
            <person name="Fang C."/>
            <person name="Yue Y."/>
            <person name="Li F."/>
            <person name="Li D."/>
            <person name="Wei S."/>
            <person name="Han B."/>
            <person name="Jiang C."/>
            <person name="Yin Y."/>
            <person name="Xia T."/>
            <person name="Zhang Z."/>
            <person name="Bennetzen J.L."/>
            <person name="Zhao S."/>
            <person name="Wan X."/>
        </authorList>
    </citation>
    <scope>NUCLEOTIDE SEQUENCE [LARGE SCALE GENOMIC DNA]</scope>
    <source>
        <strain evidence="3">cv. Shuchazao</strain>
        <tissue evidence="2">Leaf</tissue>
    </source>
</reference>
<proteinExistence type="predicted"/>
<comment type="caution">
    <text evidence="2">The sequence shown here is derived from an EMBL/GenBank/DDBJ whole genome shotgun (WGS) entry which is preliminary data.</text>
</comment>
<dbReference type="Proteomes" id="UP000306102">
    <property type="component" value="Unassembled WGS sequence"/>
</dbReference>
<name>A0A4S4CVQ0_CAMSN</name>
<keyword evidence="3" id="KW-1185">Reference proteome</keyword>
<dbReference type="EMBL" id="SDRB02013809">
    <property type="protein sequence ID" value="THF93984.1"/>
    <property type="molecule type" value="Genomic_DNA"/>
</dbReference>
<evidence type="ECO:0000313" key="3">
    <source>
        <dbReference type="Proteomes" id="UP000306102"/>
    </source>
</evidence>
<evidence type="ECO:0000313" key="2">
    <source>
        <dbReference type="EMBL" id="THF93984.1"/>
    </source>
</evidence>
<evidence type="ECO:0000256" key="1">
    <source>
        <dbReference type="SAM" id="MobiDB-lite"/>
    </source>
</evidence>
<sequence length="170" mass="19047">METEGKEGEDKRERGRKREERETERERGREKLGRSSQQLLGENGAEDTVEVKSSQKIEISEVAKGMREKKNKRVGNPGVTLNHMLNNSIRNHSLLLEGGKLHAVNDQSAHTGHASPVQRWMSRFTAPDIEVSETSSRCAHGLKQNTLKAKLLEARLEGQRSHSKPSKSSS</sequence>
<feature type="compositionally biased region" description="Basic and acidic residues" evidence="1">
    <location>
        <begin position="1"/>
        <end position="33"/>
    </location>
</feature>
<accession>A0A4S4CVQ0</accession>
<gene>
    <name evidence="2" type="ORF">TEA_028457</name>
</gene>
<protein>
    <submittedName>
        <fullName evidence="2">Uncharacterized protein</fullName>
    </submittedName>
</protein>
<organism evidence="2 3">
    <name type="scientific">Camellia sinensis var. sinensis</name>
    <name type="common">China tea</name>
    <dbReference type="NCBI Taxonomy" id="542762"/>
    <lineage>
        <taxon>Eukaryota</taxon>
        <taxon>Viridiplantae</taxon>
        <taxon>Streptophyta</taxon>
        <taxon>Embryophyta</taxon>
        <taxon>Tracheophyta</taxon>
        <taxon>Spermatophyta</taxon>
        <taxon>Magnoliopsida</taxon>
        <taxon>eudicotyledons</taxon>
        <taxon>Gunneridae</taxon>
        <taxon>Pentapetalae</taxon>
        <taxon>asterids</taxon>
        <taxon>Ericales</taxon>
        <taxon>Theaceae</taxon>
        <taxon>Camellia</taxon>
    </lineage>
</organism>
<feature type="region of interest" description="Disordered" evidence="1">
    <location>
        <begin position="1"/>
        <end position="52"/>
    </location>
</feature>
<dbReference type="AlphaFoldDB" id="A0A4S4CVQ0"/>